<evidence type="ECO:0000256" key="2">
    <source>
        <dbReference type="ARBA" id="ARBA00022679"/>
    </source>
</evidence>
<dbReference type="CDD" id="cd02440">
    <property type="entry name" value="AdoMet_MTases"/>
    <property type="match status" value="1"/>
</dbReference>
<evidence type="ECO:0000313" key="5">
    <source>
        <dbReference type="Proteomes" id="UP001348098"/>
    </source>
</evidence>
<keyword evidence="1 4" id="KW-0489">Methyltransferase</keyword>
<dbReference type="SUPFAM" id="SSF53335">
    <property type="entry name" value="S-adenosyl-L-methionine-dependent methyltransferases"/>
    <property type="match status" value="1"/>
</dbReference>
<keyword evidence="5" id="KW-1185">Reference proteome</keyword>
<name>A0ABU6AMR5_9NOCA</name>
<keyword evidence="2" id="KW-0808">Transferase</keyword>
<gene>
    <name evidence="4" type="ORF">U3653_01870</name>
</gene>
<comment type="caution">
    <text evidence="4">The sequence shown here is derived from an EMBL/GenBank/DDBJ whole genome shotgun (WGS) entry which is preliminary data.</text>
</comment>
<accession>A0ABU6AMR5</accession>
<dbReference type="InterPro" id="IPR029063">
    <property type="entry name" value="SAM-dependent_MTases_sf"/>
</dbReference>
<dbReference type="PANTHER" id="PTHR43861:SF1">
    <property type="entry name" value="TRANS-ACONITATE 2-METHYLTRANSFERASE"/>
    <property type="match status" value="1"/>
</dbReference>
<dbReference type="InterPro" id="IPR041698">
    <property type="entry name" value="Methyltransf_25"/>
</dbReference>
<dbReference type="GO" id="GO:0008168">
    <property type="term" value="F:methyltransferase activity"/>
    <property type="evidence" value="ECO:0007669"/>
    <property type="project" value="UniProtKB-KW"/>
</dbReference>
<proteinExistence type="predicted"/>
<dbReference type="Gene3D" id="3.40.50.150">
    <property type="entry name" value="Vaccinia Virus protein VP39"/>
    <property type="match status" value="1"/>
</dbReference>
<dbReference type="RefSeq" id="WP_195079495.1">
    <property type="nucleotide sequence ID" value="NZ_JAYESH010000008.1"/>
</dbReference>
<dbReference type="PANTHER" id="PTHR43861">
    <property type="entry name" value="TRANS-ACONITATE 2-METHYLTRANSFERASE-RELATED"/>
    <property type="match status" value="1"/>
</dbReference>
<evidence type="ECO:0000259" key="3">
    <source>
        <dbReference type="Pfam" id="PF13649"/>
    </source>
</evidence>
<dbReference type="GO" id="GO:0032259">
    <property type="term" value="P:methylation"/>
    <property type="evidence" value="ECO:0007669"/>
    <property type="project" value="UniProtKB-KW"/>
</dbReference>
<dbReference type="EMBL" id="JAYKYQ010000001">
    <property type="protein sequence ID" value="MEB3508760.1"/>
    <property type="molecule type" value="Genomic_DNA"/>
</dbReference>
<dbReference type="Pfam" id="PF13649">
    <property type="entry name" value="Methyltransf_25"/>
    <property type="match status" value="1"/>
</dbReference>
<dbReference type="Proteomes" id="UP001348098">
    <property type="component" value="Unassembled WGS sequence"/>
</dbReference>
<reference evidence="4 5" key="1">
    <citation type="submission" date="2023-12" db="EMBL/GenBank/DDBJ databases">
        <title>novel species in genus Nocarida.</title>
        <authorList>
            <person name="Li Z."/>
        </authorList>
    </citation>
    <scope>NUCLEOTIDE SEQUENCE [LARGE SCALE GENOMIC DNA]</scope>
    <source>
        <strain evidence="4 5">CDC186</strain>
    </source>
</reference>
<sequence>MLHPTEDFADEHPDVAVTRAAYDDVADLYTELFRDHLAGAVLDRAMLGAFVESVARKGSGPIADLGCGPGRLTGHLASLGAQVFGIDLSPRMLELARAEHPQLLFAQGSVEQLPIGDEALGGIVAWYSLIHLPPDRVPHVLSEFHRVLANKGHVLLAFQTADQPDAVEAFDHKVTRAYRWAPKRLARLLGAAGFTMIARMVREPDPEERFGQAYLLAAKVR</sequence>
<organism evidence="4 5">
    <name type="scientific">Nocardia implantans</name>
    <dbReference type="NCBI Taxonomy" id="3108168"/>
    <lineage>
        <taxon>Bacteria</taxon>
        <taxon>Bacillati</taxon>
        <taxon>Actinomycetota</taxon>
        <taxon>Actinomycetes</taxon>
        <taxon>Mycobacteriales</taxon>
        <taxon>Nocardiaceae</taxon>
        <taxon>Nocardia</taxon>
    </lineage>
</organism>
<feature type="domain" description="Methyltransferase" evidence="3">
    <location>
        <begin position="62"/>
        <end position="152"/>
    </location>
</feature>
<evidence type="ECO:0000256" key="1">
    <source>
        <dbReference type="ARBA" id="ARBA00022603"/>
    </source>
</evidence>
<evidence type="ECO:0000313" key="4">
    <source>
        <dbReference type="EMBL" id="MEB3508760.1"/>
    </source>
</evidence>
<protein>
    <submittedName>
        <fullName evidence="4">Methyltransferase domain-containing protein</fullName>
    </submittedName>
</protein>